<gene>
    <name evidence="1" type="ORF">Patl1_11339</name>
</gene>
<name>A0ACC1A7W9_9ROSI</name>
<evidence type="ECO:0000313" key="2">
    <source>
        <dbReference type="Proteomes" id="UP001164250"/>
    </source>
</evidence>
<organism evidence="1 2">
    <name type="scientific">Pistacia atlantica</name>
    <dbReference type="NCBI Taxonomy" id="434234"/>
    <lineage>
        <taxon>Eukaryota</taxon>
        <taxon>Viridiplantae</taxon>
        <taxon>Streptophyta</taxon>
        <taxon>Embryophyta</taxon>
        <taxon>Tracheophyta</taxon>
        <taxon>Spermatophyta</taxon>
        <taxon>Magnoliopsida</taxon>
        <taxon>eudicotyledons</taxon>
        <taxon>Gunneridae</taxon>
        <taxon>Pentapetalae</taxon>
        <taxon>rosids</taxon>
        <taxon>malvids</taxon>
        <taxon>Sapindales</taxon>
        <taxon>Anacardiaceae</taxon>
        <taxon>Pistacia</taxon>
    </lineage>
</organism>
<dbReference type="Proteomes" id="UP001164250">
    <property type="component" value="Chromosome 12"/>
</dbReference>
<accession>A0ACC1A7W9</accession>
<reference evidence="2" key="1">
    <citation type="journal article" date="2023" name="G3 (Bethesda)">
        <title>Genome assembly and association tests identify interacting loci associated with vigor, precocity, and sex in interspecific pistachio rootstocks.</title>
        <authorList>
            <person name="Palmer W."/>
            <person name="Jacygrad E."/>
            <person name="Sagayaradj S."/>
            <person name="Cavanaugh K."/>
            <person name="Han R."/>
            <person name="Bertier L."/>
            <person name="Beede B."/>
            <person name="Kafkas S."/>
            <person name="Golino D."/>
            <person name="Preece J."/>
            <person name="Michelmore R."/>
        </authorList>
    </citation>
    <scope>NUCLEOTIDE SEQUENCE [LARGE SCALE GENOMIC DNA]</scope>
</reference>
<dbReference type="EMBL" id="CM047908">
    <property type="protein sequence ID" value="KAJ0082521.1"/>
    <property type="molecule type" value="Genomic_DNA"/>
</dbReference>
<protein>
    <submittedName>
        <fullName evidence="1">Uncharacterized protein</fullName>
    </submittedName>
</protein>
<comment type="caution">
    <text evidence="1">The sequence shown here is derived from an EMBL/GenBank/DDBJ whole genome shotgun (WGS) entry which is preliminary data.</text>
</comment>
<sequence length="161" mass="17732">MFSSFVGSQVLLTSCKVMAPFTPFFTEVLYQNMRKVCKESEDSINFCRVPEEEGKYVLEELNVRSLVPCNDTLKYASLRAEPDFSVLGKRLGKSMGVVAKEVKAMTQGDILAFEKAGEVTIATHYLKVVILRCIILLCGNSNVPDGMTEKDIDAAGDGKCC</sequence>
<keyword evidence="2" id="KW-1185">Reference proteome</keyword>
<proteinExistence type="predicted"/>
<evidence type="ECO:0000313" key="1">
    <source>
        <dbReference type="EMBL" id="KAJ0082521.1"/>
    </source>
</evidence>